<dbReference type="SMART" id="SM00225">
    <property type="entry name" value="BTB"/>
    <property type="match status" value="1"/>
</dbReference>
<dbReference type="PANTHER" id="PTHR23231">
    <property type="entry name" value="GERM CELL-LESS PROTEIN"/>
    <property type="match status" value="1"/>
</dbReference>
<dbReference type="Gene3D" id="1.25.40.420">
    <property type="match status" value="1"/>
</dbReference>
<dbReference type="Gene3D" id="3.30.710.10">
    <property type="entry name" value="Potassium Channel Kv1.1, Chain A"/>
    <property type="match status" value="1"/>
</dbReference>
<dbReference type="PANTHER" id="PTHR23231:SF20">
    <property type="entry name" value="SIMILAR TO GERM CELL-LESS"/>
    <property type="match status" value="1"/>
</dbReference>
<accession>A0A1U7QUL9</accession>
<dbReference type="OrthoDB" id="6359943at2759"/>
<feature type="domain" description="BTB" evidence="3">
    <location>
        <begin position="86"/>
        <end position="156"/>
    </location>
</feature>
<name>A0A1U7QUL9_MESAU</name>
<dbReference type="PROSITE" id="PS50097">
    <property type="entry name" value="BTB"/>
    <property type="match status" value="1"/>
</dbReference>
<organism evidence="4 5">
    <name type="scientific">Mesocricetus auratus</name>
    <name type="common">Golden hamster</name>
    <dbReference type="NCBI Taxonomy" id="10036"/>
    <lineage>
        <taxon>Eukaryota</taxon>
        <taxon>Metazoa</taxon>
        <taxon>Chordata</taxon>
        <taxon>Craniata</taxon>
        <taxon>Vertebrata</taxon>
        <taxon>Euteleostomi</taxon>
        <taxon>Mammalia</taxon>
        <taxon>Eutheria</taxon>
        <taxon>Euarchontoglires</taxon>
        <taxon>Glires</taxon>
        <taxon>Rodentia</taxon>
        <taxon>Myomorpha</taxon>
        <taxon>Muroidea</taxon>
        <taxon>Cricetidae</taxon>
        <taxon>Cricetinae</taxon>
        <taxon>Mesocricetus</taxon>
    </lineage>
</organism>
<dbReference type="AlphaFoldDB" id="A0A1U7QUL9"/>
<proteinExistence type="predicted"/>
<dbReference type="InterPro" id="IPR000210">
    <property type="entry name" value="BTB/POZ_dom"/>
</dbReference>
<dbReference type="SUPFAM" id="SSF54695">
    <property type="entry name" value="POZ domain"/>
    <property type="match status" value="1"/>
</dbReference>
<dbReference type="Pfam" id="PF00651">
    <property type="entry name" value="BTB"/>
    <property type="match status" value="1"/>
</dbReference>
<dbReference type="CDD" id="cd18495">
    <property type="entry name" value="BACK_GCL"/>
    <property type="match status" value="1"/>
</dbReference>
<feature type="compositionally biased region" description="Basic residues" evidence="2">
    <location>
        <begin position="47"/>
        <end position="56"/>
    </location>
</feature>
<dbReference type="InterPro" id="IPR043380">
    <property type="entry name" value="Gcl-like"/>
</dbReference>
<evidence type="ECO:0000313" key="5">
    <source>
        <dbReference type="RefSeq" id="XP_005081273.1"/>
    </source>
</evidence>
<dbReference type="RefSeq" id="XP_005081273.1">
    <property type="nucleotide sequence ID" value="XM_005081216.1"/>
</dbReference>
<feature type="compositionally biased region" description="Polar residues" evidence="2">
    <location>
        <begin position="69"/>
        <end position="79"/>
    </location>
</feature>
<evidence type="ECO:0000313" key="4">
    <source>
        <dbReference type="Proteomes" id="UP000886700"/>
    </source>
</evidence>
<protein>
    <submittedName>
        <fullName evidence="5">Germ cell-less protein-like 1</fullName>
    </submittedName>
</protein>
<evidence type="ECO:0000256" key="1">
    <source>
        <dbReference type="ARBA" id="ARBA00022473"/>
    </source>
</evidence>
<dbReference type="GO" id="GO:0005634">
    <property type="term" value="C:nucleus"/>
    <property type="evidence" value="ECO:0007669"/>
    <property type="project" value="TreeGrafter"/>
</dbReference>
<dbReference type="eggNOG" id="KOG4682">
    <property type="taxonomic scope" value="Eukaryota"/>
</dbReference>
<dbReference type="KEGG" id="maua:101831346"/>
<reference evidence="5" key="1">
    <citation type="submission" date="2025-08" db="UniProtKB">
        <authorList>
            <consortium name="RefSeq"/>
        </authorList>
    </citation>
    <scope>IDENTIFICATION</scope>
    <source>
        <tissue evidence="5">Liver</tissue>
    </source>
</reference>
<keyword evidence="1" id="KW-0217">Developmental protein</keyword>
<dbReference type="Proteomes" id="UP000886700">
    <property type="component" value="Unplaced"/>
</dbReference>
<dbReference type="GO" id="GO:0007281">
    <property type="term" value="P:germ cell development"/>
    <property type="evidence" value="ECO:0007669"/>
    <property type="project" value="InterPro"/>
</dbReference>
<sequence length="505" mass="57190">MGSVSSLMRLRGNPPAEEPPAARDEAAAEAGPAFVREEEGGEAARTSARRVGRKRTSSSGGPSPKVSRDTSPLDLSSSPFPRGGDSDVKICAFGEEWCLHKFYLCRSGYFASMFSGAWRETDMTTIHMQMPDENIDRESFYDALVYLYSNSMPIPPHRIIAILATASMLQLDEVLEQCEEIMKASVSAENVCNYYYSAEDYGLQYTKYNCHQWLLDNLVTRQNKQLLQEINVDLMKELIASSDLLVMEVEIDIYTILKKWMFLQLEPTWSGSPTALLSAADLCFAKYKSDSNGVPFLETDQGRAFMPVFQRLRLPYIICDLPSAQAIDQDALIPASWVTPIYKELWLALLRAEQSRELGPVNVYVSDTHGTSMRCGGQLQRDEQCSWTWSGFNFGWDLVVHYVNRRIVFRRSAMNQSCSLGVSLLWQRKVAFRLRVISLNAKGTAVLRKETDYHVLCLRKDQELEVINLENEDIIFPMYVACNFLYVPGESGHGQSEESTRTPRR</sequence>
<dbReference type="GeneID" id="101831346"/>
<dbReference type="InterPro" id="IPR011333">
    <property type="entry name" value="SKP1/BTB/POZ_sf"/>
</dbReference>
<evidence type="ECO:0000256" key="2">
    <source>
        <dbReference type="SAM" id="MobiDB-lite"/>
    </source>
</evidence>
<feature type="region of interest" description="Disordered" evidence="2">
    <location>
        <begin position="1"/>
        <end position="80"/>
    </location>
</feature>
<keyword evidence="4" id="KW-1185">Reference proteome</keyword>
<gene>
    <name evidence="5" type="primary">LOC101831346</name>
</gene>
<evidence type="ECO:0000259" key="3">
    <source>
        <dbReference type="PROSITE" id="PS50097"/>
    </source>
</evidence>